<accession>A0AAV6ZNK7</accession>
<name>A0AAV6ZNK7_ENGPU</name>
<gene>
    <name evidence="1" type="ORF">GDO81_023190</name>
</gene>
<protein>
    <submittedName>
        <fullName evidence="1">Uncharacterized protein</fullName>
    </submittedName>
</protein>
<reference evidence="1" key="1">
    <citation type="thesis" date="2020" institute="ProQuest LLC" country="789 East Eisenhower Parkway, Ann Arbor, MI, USA">
        <title>Comparative Genomics and Chromosome Evolution.</title>
        <authorList>
            <person name="Mudd A.B."/>
        </authorList>
    </citation>
    <scope>NUCLEOTIDE SEQUENCE</scope>
    <source>
        <strain evidence="1">237g6f4</strain>
        <tissue evidence="1">Blood</tissue>
    </source>
</reference>
<evidence type="ECO:0000313" key="2">
    <source>
        <dbReference type="Proteomes" id="UP000824782"/>
    </source>
</evidence>
<dbReference type="Proteomes" id="UP000824782">
    <property type="component" value="Unassembled WGS sequence"/>
</dbReference>
<proteinExistence type="predicted"/>
<organism evidence="1 2">
    <name type="scientific">Engystomops pustulosus</name>
    <name type="common">Tungara frog</name>
    <name type="synonym">Physalaemus pustulosus</name>
    <dbReference type="NCBI Taxonomy" id="76066"/>
    <lineage>
        <taxon>Eukaryota</taxon>
        <taxon>Metazoa</taxon>
        <taxon>Chordata</taxon>
        <taxon>Craniata</taxon>
        <taxon>Vertebrata</taxon>
        <taxon>Euteleostomi</taxon>
        <taxon>Amphibia</taxon>
        <taxon>Batrachia</taxon>
        <taxon>Anura</taxon>
        <taxon>Neobatrachia</taxon>
        <taxon>Hyloidea</taxon>
        <taxon>Leptodactylidae</taxon>
        <taxon>Leiuperinae</taxon>
        <taxon>Engystomops</taxon>
    </lineage>
</organism>
<comment type="caution">
    <text evidence="1">The sequence shown here is derived from an EMBL/GenBank/DDBJ whole genome shotgun (WGS) entry which is preliminary data.</text>
</comment>
<dbReference type="AlphaFoldDB" id="A0AAV6ZNK7"/>
<evidence type="ECO:0000313" key="1">
    <source>
        <dbReference type="EMBL" id="KAG8549002.1"/>
    </source>
</evidence>
<sequence>MQLYSRVLLRSVDFKVDRRDAPSVTSIEVIGVYSYYGDDHVVYFSGENLLSMGGKKGLTELRSSTLDY</sequence>
<keyword evidence="2" id="KW-1185">Reference proteome</keyword>
<dbReference type="EMBL" id="WNYA01000271">
    <property type="protein sequence ID" value="KAG8549002.1"/>
    <property type="molecule type" value="Genomic_DNA"/>
</dbReference>